<keyword evidence="3" id="KW-1185">Reference proteome</keyword>
<reference evidence="3" key="2">
    <citation type="submission" date="2013-12" db="EMBL/GenBank/DDBJ databases">
        <title>Evolution of pathogenesis and genome organization in the Tremellales.</title>
        <authorList>
            <person name="Cuomo C."/>
            <person name="Litvintseva A."/>
            <person name="Heitman J."/>
            <person name="Chen Y."/>
            <person name="Sun S."/>
            <person name="Springer D."/>
            <person name="Dromer F."/>
            <person name="Young S."/>
            <person name="Zeng Q."/>
            <person name="Chapman S."/>
            <person name="Gujja S."/>
            <person name="Saif S."/>
            <person name="Birren B."/>
        </authorList>
    </citation>
    <scope>NUCLEOTIDE SEQUENCE [LARGE SCALE GENOMIC DNA]</scope>
    <source>
        <strain evidence="3">BCC8398</strain>
    </source>
</reference>
<feature type="region of interest" description="Disordered" evidence="1">
    <location>
        <begin position="1"/>
        <end position="76"/>
    </location>
</feature>
<dbReference type="Proteomes" id="UP000092666">
    <property type="component" value="Unassembled WGS sequence"/>
</dbReference>
<feature type="compositionally biased region" description="Polar residues" evidence="1">
    <location>
        <begin position="29"/>
        <end position="39"/>
    </location>
</feature>
<dbReference type="EMBL" id="KI669494">
    <property type="protein sequence ID" value="OCF36860.1"/>
    <property type="molecule type" value="Genomic_DNA"/>
</dbReference>
<evidence type="ECO:0000313" key="2">
    <source>
        <dbReference type="EMBL" id="OCF36860.1"/>
    </source>
</evidence>
<evidence type="ECO:0000313" key="3">
    <source>
        <dbReference type="Proteomes" id="UP000092666"/>
    </source>
</evidence>
<protein>
    <submittedName>
        <fullName evidence="2">Uncharacterized protein</fullName>
    </submittedName>
</protein>
<accession>A0A1B9H0S9</accession>
<dbReference type="AlphaFoldDB" id="A0A1B9H0S9"/>
<name>A0A1B9H0S9_9TREE</name>
<organism evidence="2 3">
    <name type="scientific">Kwoniella heveanensis BCC8398</name>
    <dbReference type="NCBI Taxonomy" id="1296120"/>
    <lineage>
        <taxon>Eukaryota</taxon>
        <taxon>Fungi</taxon>
        <taxon>Dikarya</taxon>
        <taxon>Basidiomycota</taxon>
        <taxon>Agaricomycotina</taxon>
        <taxon>Tremellomycetes</taxon>
        <taxon>Tremellales</taxon>
        <taxon>Cryptococcaceae</taxon>
        <taxon>Kwoniella</taxon>
    </lineage>
</organism>
<sequence length="89" mass="9237">MKLPHKPTATYSRAEPSPSMEAGLLCASGASTPFSTPSTEAPEKPTTPPSLVNDVQAPQSDPEEVKDRAAKRTTSASTTTLLLGALVSK</sequence>
<evidence type="ECO:0000256" key="1">
    <source>
        <dbReference type="SAM" id="MobiDB-lite"/>
    </source>
</evidence>
<reference evidence="2 3" key="1">
    <citation type="submission" date="2013-07" db="EMBL/GenBank/DDBJ databases">
        <title>The Genome Sequence of Cryptococcus heveanensis BCC8398.</title>
        <authorList>
            <consortium name="The Broad Institute Genome Sequencing Platform"/>
            <person name="Cuomo C."/>
            <person name="Litvintseva A."/>
            <person name="Chen Y."/>
            <person name="Heitman J."/>
            <person name="Sun S."/>
            <person name="Springer D."/>
            <person name="Dromer F."/>
            <person name="Young S.K."/>
            <person name="Zeng Q."/>
            <person name="Gargeya S."/>
            <person name="Fitzgerald M."/>
            <person name="Abouelleil A."/>
            <person name="Alvarado L."/>
            <person name="Berlin A.M."/>
            <person name="Chapman S.B."/>
            <person name="Dewar J."/>
            <person name="Goldberg J."/>
            <person name="Griggs A."/>
            <person name="Gujja S."/>
            <person name="Hansen M."/>
            <person name="Howarth C."/>
            <person name="Imamovic A."/>
            <person name="Larimer J."/>
            <person name="McCowan C."/>
            <person name="Murphy C."/>
            <person name="Pearson M."/>
            <person name="Priest M."/>
            <person name="Roberts A."/>
            <person name="Saif S."/>
            <person name="Shea T."/>
            <person name="Sykes S."/>
            <person name="Wortman J."/>
            <person name="Nusbaum C."/>
            <person name="Birren B."/>
        </authorList>
    </citation>
    <scope>NUCLEOTIDE SEQUENCE [LARGE SCALE GENOMIC DNA]</scope>
    <source>
        <strain evidence="2 3">BCC8398</strain>
    </source>
</reference>
<gene>
    <name evidence="2" type="ORF">I316_01457</name>
</gene>
<proteinExistence type="predicted"/>